<sequence length="413" mass="44909">MTENARTGPLQGIRVLDLTQFLSGPYATQILADLGAEVIKVESPQGDLSRSVAPHFVEGDSLYYHSINRSKQCVVLDLKTDKGREALRRMACASDIVIENFRPGVIRRLGLSVEDLRAEVPSLIWCSISGFGQDGPYRNKPAYDMIVQALSGGMSMTGEAGRPPVRAGIPIGDLSAGMYAVIACLAAINRRHLNGDGEVIDISMLDCQAAMLCYQGAYYLNSGMIPGRQGRAHDSIPTYRSFTTGSGEDIVVTANTERMWKGLCVALQLNELPNDPRFIDNGARLKNKEALWPILEAAFANLDVDEAVGRLEAQEVPVGVVNTLDRVASDPQITYRNMVLTMENDSGSSVRVMGDPIKLKSCPGPLPSFPRPLGEDTATVLRRVLNMPEDEIAEFQAAVPGRRRAMTEGVSNE</sequence>
<dbReference type="Gene3D" id="3.30.1540.10">
    <property type="entry name" value="formyl-coa transferase, domain 3"/>
    <property type="match status" value="1"/>
</dbReference>
<dbReference type="AlphaFoldDB" id="A0AAW9RWZ0"/>
<organism evidence="2 3">
    <name type="scientific">Microbaculum marinum</name>
    <dbReference type="NCBI Taxonomy" id="1764581"/>
    <lineage>
        <taxon>Bacteria</taxon>
        <taxon>Pseudomonadati</taxon>
        <taxon>Pseudomonadota</taxon>
        <taxon>Alphaproteobacteria</taxon>
        <taxon>Hyphomicrobiales</taxon>
        <taxon>Tepidamorphaceae</taxon>
        <taxon>Microbaculum</taxon>
    </lineage>
</organism>
<protein>
    <submittedName>
        <fullName evidence="2">CaiB/BaiF CoA-transferase family protein</fullName>
    </submittedName>
</protein>
<name>A0AAW9RWZ0_9HYPH</name>
<evidence type="ECO:0000313" key="3">
    <source>
        <dbReference type="Proteomes" id="UP001378188"/>
    </source>
</evidence>
<dbReference type="Proteomes" id="UP001378188">
    <property type="component" value="Unassembled WGS sequence"/>
</dbReference>
<dbReference type="SUPFAM" id="SSF89796">
    <property type="entry name" value="CoA-transferase family III (CaiB/BaiF)"/>
    <property type="match status" value="1"/>
</dbReference>
<comment type="caution">
    <text evidence="2">The sequence shown here is derived from an EMBL/GenBank/DDBJ whole genome shotgun (WGS) entry which is preliminary data.</text>
</comment>
<dbReference type="PANTHER" id="PTHR48207">
    <property type="entry name" value="SUCCINATE--HYDROXYMETHYLGLUTARATE COA-TRANSFERASE"/>
    <property type="match status" value="1"/>
</dbReference>
<accession>A0AAW9RWZ0</accession>
<keyword evidence="3" id="KW-1185">Reference proteome</keyword>
<dbReference type="InterPro" id="IPR050483">
    <property type="entry name" value="CoA-transferase_III_domain"/>
</dbReference>
<evidence type="ECO:0000313" key="2">
    <source>
        <dbReference type="EMBL" id="MEJ8574261.1"/>
    </source>
</evidence>
<dbReference type="InterPro" id="IPR023606">
    <property type="entry name" value="CoA-Trfase_III_dom_1_sf"/>
</dbReference>
<dbReference type="GO" id="GO:0008410">
    <property type="term" value="F:CoA-transferase activity"/>
    <property type="evidence" value="ECO:0007669"/>
    <property type="project" value="TreeGrafter"/>
</dbReference>
<dbReference type="InterPro" id="IPR044855">
    <property type="entry name" value="CoA-Trfase_III_dom3_sf"/>
</dbReference>
<keyword evidence="1" id="KW-0808">Transferase</keyword>
<evidence type="ECO:0000256" key="1">
    <source>
        <dbReference type="ARBA" id="ARBA00022679"/>
    </source>
</evidence>
<gene>
    <name evidence="2" type="ORF">V3328_22445</name>
</gene>
<dbReference type="PANTHER" id="PTHR48207:SF3">
    <property type="entry name" value="SUCCINATE--HYDROXYMETHYLGLUTARATE COA-TRANSFERASE"/>
    <property type="match status" value="1"/>
</dbReference>
<dbReference type="Gene3D" id="3.40.50.10540">
    <property type="entry name" value="Crotonobetainyl-coa:carnitine coa-transferase, domain 1"/>
    <property type="match status" value="1"/>
</dbReference>
<dbReference type="RefSeq" id="WP_340331964.1">
    <property type="nucleotide sequence ID" value="NZ_JAZHOF010000011.1"/>
</dbReference>
<reference evidence="2 3" key="1">
    <citation type="submission" date="2024-02" db="EMBL/GenBank/DDBJ databases">
        <title>Genome analysis and characterization of Microbaculum marinisediminis sp. nov., isolated from marine sediment.</title>
        <authorList>
            <person name="Du Z.-J."/>
            <person name="Ye Y.-Q."/>
            <person name="Zhang Z.-R."/>
            <person name="Yuan S.-M."/>
            <person name="Zhang X.-Y."/>
        </authorList>
    </citation>
    <scope>NUCLEOTIDE SEQUENCE [LARGE SCALE GENOMIC DNA]</scope>
    <source>
        <strain evidence="2 3">SDUM1044001</strain>
    </source>
</reference>
<dbReference type="Pfam" id="PF02515">
    <property type="entry name" value="CoA_transf_3"/>
    <property type="match status" value="1"/>
</dbReference>
<proteinExistence type="predicted"/>
<dbReference type="EMBL" id="JAZHOF010000011">
    <property type="protein sequence ID" value="MEJ8574261.1"/>
    <property type="molecule type" value="Genomic_DNA"/>
</dbReference>
<dbReference type="InterPro" id="IPR003673">
    <property type="entry name" value="CoA-Trfase_fam_III"/>
</dbReference>